<gene>
    <name evidence="3" type="ORF">F2P56_027189</name>
</gene>
<dbReference type="Pfam" id="PF03732">
    <property type="entry name" value="Retrotrans_gag"/>
    <property type="match status" value="1"/>
</dbReference>
<dbReference type="EMBL" id="LIHL02000012">
    <property type="protein sequence ID" value="KAF5452159.1"/>
    <property type="molecule type" value="Genomic_DNA"/>
</dbReference>
<dbReference type="CDD" id="cd00303">
    <property type="entry name" value="retropepsin_like"/>
    <property type="match status" value="1"/>
</dbReference>
<feature type="compositionally biased region" description="Basic and acidic residues" evidence="1">
    <location>
        <begin position="1"/>
        <end position="17"/>
    </location>
</feature>
<proteinExistence type="predicted"/>
<dbReference type="PANTHER" id="PTHR15503:SF45">
    <property type="entry name" value="RNA-DIRECTED DNA POLYMERASE HOMOLOG"/>
    <property type="match status" value="1"/>
</dbReference>
<dbReference type="InterPro" id="IPR021109">
    <property type="entry name" value="Peptidase_aspartic_dom_sf"/>
</dbReference>
<dbReference type="InterPro" id="IPR005162">
    <property type="entry name" value="Retrotrans_gag_dom"/>
</dbReference>
<comment type="caution">
    <text evidence="3">The sequence shown here is derived from an EMBL/GenBank/DDBJ whole genome shotgun (WGS) entry which is preliminary data.</text>
</comment>
<organism evidence="3 4">
    <name type="scientific">Juglans regia</name>
    <name type="common">English walnut</name>
    <dbReference type="NCBI Taxonomy" id="51240"/>
    <lineage>
        <taxon>Eukaryota</taxon>
        <taxon>Viridiplantae</taxon>
        <taxon>Streptophyta</taxon>
        <taxon>Embryophyta</taxon>
        <taxon>Tracheophyta</taxon>
        <taxon>Spermatophyta</taxon>
        <taxon>Magnoliopsida</taxon>
        <taxon>eudicotyledons</taxon>
        <taxon>Gunneridae</taxon>
        <taxon>Pentapetalae</taxon>
        <taxon>rosids</taxon>
        <taxon>fabids</taxon>
        <taxon>Fagales</taxon>
        <taxon>Juglandaceae</taxon>
        <taxon>Juglans</taxon>
    </lineage>
</organism>
<feature type="region of interest" description="Disordered" evidence="1">
    <location>
        <begin position="145"/>
        <end position="181"/>
    </location>
</feature>
<feature type="region of interest" description="Disordered" evidence="1">
    <location>
        <begin position="1"/>
        <end position="25"/>
    </location>
</feature>
<dbReference type="Gramene" id="Jr12_09360_p1">
    <property type="protein sequence ID" value="cds.Jr12_09360_p1"/>
    <property type="gene ID" value="Jr12_09360"/>
</dbReference>
<dbReference type="Proteomes" id="UP000619265">
    <property type="component" value="Unassembled WGS sequence"/>
</dbReference>
<sequence>MVRNRCENTSPRGRDQETGDPPMEGGQAIAKALRQMTEVVHSQLLAQELGSLTALARERIKTDFDNHFFLETAKQHKTLEFASLTQGNMTVDQYATHFMEMGRFTPHLISTEKMQIGNFQELVNVASIVEAEQRRLITHAQADRKKGFPYSSGSNTRKQKAPVTPSKGKGMITPRGVSTPNTKPKIAAKAEVYAITPGEVDLETDETADTGVINGKVRLKQYVVYALFDFGALRSFISNRCLRRCELEVEPMSQKILVAIPDGKVIGCTSIVTNCTLEIANLVLTADLIVVHMM</sequence>
<evidence type="ECO:0000256" key="1">
    <source>
        <dbReference type="SAM" id="MobiDB-lite"/>
    </source>
</evidence>
<dbReference type="Pfam" id="PF08284">
    <property type="entry name" value="RVP_2"/>
    <property type="match status" value="1"/>
</dbReference>
<protein>
    <recommendedName>
        <fullName evidence="2">Retrotransposon gag domain-containing protein</fullName>
    </recommendedName>
</protein>
<reference evidence="3" key="1">
    <citation type="submission" date="2015-10" db="EMBL/GenBank/DDBJ databases">
        <authorList>
            <person name="Martinez-Garcia P.J."/>
            <person name="Crepeau M.W."/>
            <person name="Puiu D."/>
            <person name="Gonzalez-Ibeas D."/>
            <person name="Whalen J."/>
            <person name="Stevens K."/>
            <person name="Paul R."/>
            <person name="Butterfield T."/>
            <person name="Britton M."/>
            <person name="Reagan R."/>
            <person name="Chakraborty S."/>
            <person name="Walawage S.L."/>
            <person name="Vasquez-Gross H.A."/>
            <person name="Cardeno C."/>
            <person name="Famula R."/>
            <person name="Pratt K."/>
            <person name="Kuruganti S."/>
            <person name="Aradhya M.K."/>
            <person name="Leslie C.A."/>
            <person name="Dandekar A.M."/>
            <person name="Salzberg S.L."/>
            <person name="Wegrzyn J.L."/>
            <person name="Langley C.H."/>
            <person name="Neale D.B."/>
        </authorList>
    </citation>
    <scope>NUCLEOTIDE SEQUENCE</scope>
    <source>
        <tissue evidence="3">Leaves</tissue>
    </source>
</reference>
<dbReference type="PANTHER" id="PTHR15503">
    <property type="entry name" value="LDOC1 RELATED"/>
    <property type="match status" value="1"/>
</dbReference>
<dbReference type="Gene3D" id="2.40.70.10">
    <property type="entry name" value="Acid Proteases"/>
    <property type="match status" value="1"/>
</dbReference>
<evidence type="ECO:0000313" key="3">
    <source>
        <dbReference type="EMBL" id="KAF5452159.1"/>
    </source>
</evidence>
<evidence type="ECO:0000259" key="2">
    <source>
        <dbReference type="Pfam" id="PF03732"/>
    </source>
</evidence>
<dbReference type="InterPro" id="IPR032567">
    <property type="entry name" value="RTL1-rel"/>
</dbReference>
<name>A0A833UHN6_JUGRE</name>
<evidence type="ECO:0000313" key="4">
    <source>
        <dbReference type="Proteomes" id="UP000619265"/>
    </source>
</evidence>
<reference evidence="3" key="2">
    <citation type="submission" date="2020-03" db="EMBL/GenBank/DDBJ databases">
        <title>Walnut 2.0.</title>
        <authorList>
            <person name="Marrano A."/>
            <person name="Britton M."/>
            <person name="Zimin A.V."/>
            <person name="Zaini P.A."/>
            <person name="Workman R."/>
            <person name="Puiu D."/>
            <person name="Bianco L."/>
            <person name="Allen B.J."/>
            <person name="Troggio M."/>
            <person name="Leslie C.A."/>
            <person name="Timp W."/>
            <person name="Dendekar A."/>
            <person name="Salzberg S.L."/>
            <person name="Neale D.B."/>
        </authorList>
    </citation>
    <scope>NUCLEOTIDE SEQUENCE</scope>
    <source>
        <tissue evidence="3">Leaves</tissue>
    </source>
</reference>
<feature type="domain" description="Retrotransposon gag" evidence="2">
    <location>
        <begin position="60"/>
        <end position="120"/>
    </location>
</feature>
<accession>A0A833UHN6</accession>
<dbReference type="AlphaFoldDB" id="A0A833UHN6"/>